<dbReference type="RefSeq" id="WP_013929258.1">
    <property type="nucleotide sequence ID" value="NC_015703.1"/>
</dbReference>
<accession>A0A7U3ZMI7</accession>
<dbReference type="GO" id="GO:0032259">
    <property type="term" value="P:methylation"/>
    <property type="evidence" value="ECO:0007669"/>
    <property type="project" value="UniProtKB-KW"/>
</dbReference>
<dbReference type="PANTHER" id="PTHR43167:SF1">
    <property type="entry name" value="PUTATIVE (AFU_ORTHOLOGUE AFUA_6G01830)-RELATED"/>
    <property type="match status" value="1"/>
</dbReference>
<dbReference type="AlphaFoldDB" id="A0A7U3ZMI7"/>
<protein>
    <submittedName>
        <fullName evidence="4">Methyltransferase type 11</fullName>
    </submittedName>
</protein>
<dbReference type="InterPro" id="IPR029063">
    <property type="entry name" value="SAM-dependent_MTases_sf"/>
</dbReference>
<dbReference type="InterPro" id="IPR002935">
    <property type="entry name" value="SAM_O-MeTrfase"/>
</dbReference>
<reference evidence="4 5" key="2">
    <citation type="journal article" date="2012" name="Stand. Genomic Sci.">
        <title>Complete genome sequence of the aquatic bacterium Runella slithyformis type strain (LSU 4(T)).</title>
        <authorList>
            <person name="Copeland A."/>
            <person name="Zhang X."/>
            <person name="Misra M."/>
            <person name="Lapidus A."/>
            <person name="Nolan M."/>
            <person name="Lucas S."/>
            <person name="Deshpande S."/>
            <person name="Cheng J.F."/>
            <person name="Tapia R."/>
            <person name="Goodwin L.A."/>
            <person name="Pitluck S."/>
            <person name="Liolios K."/>
            <person name="Pagani I."/>
            <person name="Ivanova N."/>
            <person name="Mikhailova N."/>
            <person name="Pati A."/>
            <person name="Chen A."/>
            <person name="Palaniappan K."/>
            <person name="Land M."/>
            <person name="Hauser L."/>
            <person name="Pan C."/>
            <person name="Jeffries C.D."/>
            <person name="Detter J.C."/>
            <person name="Brambilla E.M."/>
            <person name="Rohde M."/>
            <person name="Djao O.D."/>
            <person name="Goker M."/>
            <person name="Sikorski J."/>
            <person name="Tindall B.J."/>
            <person name="Woyke T."/>
            <person name="Bristow J."/>
            <person name="Eisen J.A."/>
            <person name="Markowitz V."/>
            <person name="Hugenholtz P."/>
            <person name="Kyrpides N.C."/>
            <person name="Klenk H.P."/>
            <person name="Mavromatis K."/>
        </authorList>
    </citation>
    <scope>NUCLEOTIDE SEQUENCE [LARGE SCALE GENOMIC DNA]</scope>
    <source>
        <strain evidence="5">ATCC 29530 / DSM 19594 / LMG 11500 / NCIMB 11436 / LSU 4</strain>
    </source>
</reference>
<proteinExistence type="predicted"/>
<dbReference type="CDD" id="cd02440">
    <property type="entry name" value="AdoMet_MTases"/>
    <property type="match status" value="1"/>
</dbReference>
<dbReference type="EMBL" id="CP002859">
    <property type="protein sequence ID" value="AEI49955.1"/>
    <property type="molecule type" value="Genomic_DNA"/>
</dbReference>
<keyword evidence="3" id="KW-0949">S-adenosyl-L-methionine</keyword>
<sequence length="204" mass="22322">MNDTAIPHKPPILPAIDADAAAISFGQPSDDLTGVFLRTLVASKPAGKFLELGTGTGRATAWLLEGMSADSTLISIEFDENLIGIAQKHLGHDPRLELICRPGEDVIVTLPADSFDLVFADTWPGKYNHLEEILKLVKPGGFYIIDDMLPQPNWPEGHAEKAAALIQTLEADTRFEMVKMSWASGVIVLVKKSERWFVRTQTTA</sequence>
<keyword evidence="2" id="KW-0808">Transferase</keyword>
<keyword evidence="5" id="KW-1185">Reference proteome</keyword>
<evidence type="ECO:0000313" key="5">
    <source>
        <dbReference type="Proteomes" id="UP000000493"/>
    </source>
</evidence>
<gene>
    <name evidence="4" type="ordered locus">Runsl_3595</name>
</gene>
<name>A0A7U3ZMI7_RUNSL</name>
<evidence type="ECO:0000256" key="1">
    <source>
        <dbReference type="ARBA" id="ARBA00022603"/>
    </source>
</evidence>
<dbReference type="PROSITE" id="PS51682">
    <property type="entry name" value="SAM_OMT_I"/>
    <property type="match status" value="1"/>
</dbReference>
<evidence type="ECO:0000313" key="4">
    <source>
        <dbReference type="EMBL" id="AEI49955.1"/>
    </source>
</evidence>
<dbReference type="GO" id="GO:0008171">
    <property type="term" value="F:O-methyltransferase activity"/>
    <property type="evidence" value="ECO:0007669"/>
    <property type="project" value="InterPro"/>
</dbReference>
<evidence type="ECO:0000256" key="2">
    <source>
        <dbReference type="ARBA" id="ARBA00022679"/>
    </source>
</evidence>
<dbReference type="Pfam" id="PF01596">
    <property type="entry name" value="Methyltransf_3"/>
    <property type="match status" value="1"/>
</dbReference>
<dbReference type="SUPFAM" id="SSF53335">
    <property type="entry name" value="S-adenosyl-L-methionine-dependent methyltransferases"/>
    <property type="match status" value="1"/>
</dbReference>
<reference evidence="5" key="1">
    <citation type="submission" date="2011-06" db="EMBL/GenBank/DDBJ databases">
        <title>The complete genome of chromosome of Runella slithyformis DSM 19594.</title>
        <authorList>
            <consortium name="US DOE Joint Genome Institute (JGI-PGF)"/>
            <person name="Lucas S."/>
            <person name="Han J."/>
            <person name="Lapidus A."/>
            <person name="Bruce D."/>
            <person name="Goodwin L."/>
            <person name="Pitluck S."/>
            <person name="Peters L."/>
            <person name="Kyrpides N."/>
            <person name="Mavromatis K."/>
            <person name="Ivanova N."/>
            <person name="Ovchinnikova G."/>
            <person name="Zhang X."/>
            <person name="Misra M."/>
            <person name="Detter J.C."/>
            <person name="Tapia R."/>
            <person name="Han C."/>
            <person name="Land M."/>
            <person name="Hauser L."/>
            <person name="Markowitz V."/>
            <person name="Cheng J.-F."/>
            <person name="Hugenholtz P."/>
            <person name="Woyke T."/>
            <person name="Wu D."/>
            <person name="Tindall B."/>
            <person name="Faehrich R."/>
            <person name="Brambilla E."/>
            <person name="Klenk H.-P."/>
            <person name="Eisen J.A."/>
        </authorList>
    </citation>
    <scope>NUCLEOTIDE SEQUENCE [LARGE SCALE GENOMIC DNA]</scope>
    <source>
        <strain evidence="5">ATCC 29530 / DSM 19594 / LMG 11500 / NCIMB 11436 / LSU 4</strain>
    </source>
</reference>
<organism evidence="4 5">
    <name type="scientific">Runella slithyformis (strain ATCC 29530 / DSM 19594 / LMG 11500 / NCIMB 11436 / LSU 4)</name>
    <dbReference type="NCBI Taxonomy" id="761193"/>
    <lineage>
        <taxon>Bacteria</taxon>
        <taxon>Pseudomonadati</taxon>
        <taxon>Bacteroidota</taxon>
        <taxon>Cytophagia</taxon>
        <taxon>Cytophagales</taxon>
        <taxon>Spirosomataceae</taxon>
        <taxon>Runella</taxon>
    </lineage>
</organism>
<keyword evidence="1 4" id="KW-0489">Methyltransferase</keyword>
<dbReference type="Proteomes" id="UP000000493">
    <property type="component" value="Chromosome"/>
</dbReference>
<dbReference type="PANTHER" id="PTHR43167">
    <property type="entry name" value="PUTATIVE (AFU_ORTHOLOGUE AFUA_6G01830)-RELATED"/>
    <property type="match status" value="1"/>
</dbReference>
<dbReference type="KEGG" id="rsi:Runsl_3595"/>
<dbReference type="Gene3D" id="3.40.50.150">
    <property type="entry name" value="Vaccinia Virus protein VP39"/>
    <property type="match status" value="1"/>
</dbReference>
<evidence type="ECO:0000256" key="3">
    <source>
        <dbReference type="ARBA" id="ARBA00022691"/>
    </source>
</evidence>